<keyword evidence="4" id="KW-0028">Amino-acid biosynthesis</keyword>
<feature type="binding site" evidence="4">
    <location>
        <position position="184"/>
    </location>
    <ligand>
        <name>3-dehydroquinate</name>
        <dbReference type="ChEBI" id="CHEBI:32364"/>
    </ligand>
</feature>
<dbReference type="InterPro" id="IPR013785">
    <property type="entry name" value="Aldolase_TIM"/>
</dbReference>
<sequence>MAFDSFTLAASTAVLADEPHARDHADMVEFRMDLASDPLAQLADYDGELPILATNRVAWEGGEADDDDARLDALETAVEYDTVAAIDLELECLLSGAGRRTAEHARERDVAVVASIHDFEATPSEVRMRELLEQATDRADVGKLAVTATSRSDVLDLLSVTNLLTERGRTVATMAMGEMGRHSRAVAPIYGSKIGYGPLDSADATAPGQYDLATLSRLVRELRG</sequence>
<name>A0AAV3ULW9_9EURY</name>
<dbReference type="PANTHER" id="PTHR43699:SF1">
    <property type="entry name" value="3-DEHYDROQUINATE DEHYDRATASE"/>
    <property type="match status" value="1"/>
</dbReference>
<dbReference type="GO" id="GO:0009073">
    <property type="term" value="P:aromatic amino acid family biosynthetic process"/>
    <property type="evidence" value="ECO:0007669"/>
    <property type="project" value="UniProtKB-KW"/>
</dbReference>
<dbReference type="PANTHER" id="PTHR43699">
    <property type="entry name" value="3-DEHYDROQUINATE DEHYDRATASE"/>
    <property type="match status" value="1"/>
</dbReference>
<keyword evidence="3 4" id="KW-0704">Schiff base</keyword>
<evidence type="ECO:0000313" key="6">
    <source>
        <dbReference type="Proteomes" id="UP001501729"/>
    </source>
</evidence>
<dbReference type="Proteomes" id="UP001501729">
    <property type="component" value="Unassembled WGS sequence"/>
</dbReference>
<comment type="subunit">
    <text evidence="4">Homodimer.</text>
</comment>
<protein>
    <recommendedName>
        <fullName evidence="4">3-dehydroquinate dehydratase</fullName>
        <shortName evidence="4">3-dehydroquinase</shortName>
        <ecNumber evidence="4">4.2.1.10</ecNumber>
    </recommendedName>
    <alternativeName>
        <fullName evidence="4">Type I DHQase</fullName>
    </alternativeName>
    <alternativeName>
        <fullName evidence="4">Type I dehydroquinase</fullName>
        <shortName evidence="4">DHQ1</shortName>
    </alternativeName>
</protein>
<reference evidence="5 6" key="1">
    <citation type="journal article" date="2019" name="Int. J. Syst. Evol. Microbiol.">
        <title>The Global Catalogue of Microorganisms (GCM) 10K type strain sequencing project: providing services to taxonomists for standard genome sequencing and annotation.</title>
        <authorList>
            <consortium name="The Broad Institute Genomics Platform"/>
            <consortium name="The Broad Institute Genome Sequencing Center for Infectious Disease"/>
            <person name="Wu L."/>
            <person name="Ma J."/>
        </authorList>
    </citation>
    <scope>NUCLEOTIDE SEQUENCE [LARGE SCALE GENOMIC DNA]</scope>
    <source>
        <strain evidence="5 6">JCM 17504</strain>
    </source>
</reference>
<evidence type="ECO:0000256" key="4">
    <source>
        <dbReference type="HAMAP-Rule" id="MF_00214"/>
    </source>
</evidence>
<evidence type="ECO:0000256" key="3">
    <source>
        <dbReference type="ARBA" id="ARBA00023270"/>
    </source>
</evidence>
<dbReference type="SUPFAM" id="SSF51569">
    <property type="entry name" value="Aldolase"/>
    <property type="match status" value="1"/>
</dbReference>
<dbReference type="GeneID" id="68614213"/>
<dbReference type="InterPro" id="IPR001381">
    <property type="entry name" value="DHquinase_I"/>
</dbReference>
<accession>A0AAV3ULW9</accession>
<dbReference type="GO" id="GO:0008652">
    <property type="term" value="P:amino acid biosynthetic process"/>
    <property type="evidence" value="ECO:0007669"/>
    <property type="project" value="UniProtKB-KW"/>
</dbReference>
<feature type="binding site" evidence="4">
    <location>
        <begin position="29"/>
        <end position="31"/>
    </location>
    <ligand>
        <name>3-dehydroquinate</name>
        <dbReference type="ChEBI" id="CHEBI:32364"/>
    </ligand>
</feature>
<comment type="caution">
    <text evidence="5">The sequence shown here is derived from an EMBL/GenBank/DDBJ whole genome shotgun (WGS) entry which is preliminary data.</text>
</comment>
<feature type="binding site" evidence="4">
    <location>
        <position position="205"/>
    </location>
    <ligand>
        <name>3-dehydroquinate</name>
        <dbReference type="ChEBI" id="CHEBI:32364"/>
    </ligand>
</feature>
<comment type="catalytic activity">
    <reaction evidence="1 4">
        <text>3-dehydroquinate = 3-dehydroshikimate + H2O</text>
        <dbReference type="Rhea" id="RHEA:21096"/>
        <dbReference type="ChEBI" id="CHEBI:15377"/>
        <dbReference type="ChEBI" id="CHEBI:16630"/>
        <dbReference type="ChEBI" id="CHEBI:32364"/>
        <dbReference type="EC" id="4.2.1.10"/>
    </reaction>
</comment>
<feature type="active site" description="Proton donor/acceptor" evidence="4">
    <location>
        <position position="117"/>
    </location>
</feature>
<dbReference type="GO" id="GO:0003855">
    <property type="term" value="F:3-dehydroquinate dehydratase activity"/>
    <property type="evidence" value="ECO:0007669"/>
    <property type="project" value="UniProtKB-UniRule"/>
</dbReference>
<evidence type="ECO:0000313" key="5">
    <source>
        <dbReference type="EMBL" id="GAA5057306.1"/>
    </source>
</evidence>
<comment type="similarity">
    <text evidence="4">Belongs to the type-I 3-dehydroquinase family.</text>
</comment>
<dbReference type="RefSeq" id="WP_227773962.1">
    <property type="nucleotide sequence ID" value="NZ_BAABKX010000015.1"/>
</dbReference>
<gene>
    <name evidence="4" type="primary">aroD</name>
    <name evidence="5" type="ORF">GCM10025751_39170</name>
</gene>
<dbReference type="HAMAP" id="MF_00214">
    <property type="entry name" value="AroD"/>
    <property type="match status" value="1"/>
</dbReference>
<evidence type="ECO:0000256" key="1">
    <source>
        <dbReference type="ARBA" id="ARBA00001864"/>
    </source>
</evidence>
<organism evidence="5 6">
    <name type="scientific">Haladaptatus pallidirubidus</name>
    <dbReference type="NCBI Taxonomy" id="1008152"/>
    <lineage>
        <taxon>Archaea</taxon>
        <taxon>Methanobacteriati</taxon>
        <taxon>Methanobacteriota</taxon>
        <taxon>Stenosarchaea group</taxon>
        <taxon>Halobacteria</taxon>
        <taxon>Halobacteriales</taxon>
        <taxon>Haladaptataceae</taxon>
        <taxon>Haladaptatus</taxon>
    </lineage>
</organism>
<comment type="function">
    <text evidence="4">Involved in the third step of the chorismate pathway, which leads to the biosynthesis of aromatic amino acids. Catalyzes the cis-dehydration of 3-dehydroquinate (DHQ) and introduces the first double bond of the aromatic ring to yield 3-dehydroshikimate.</text>
</comment>
<comment type="pathway">
    <text evidence="4">Metabolic intermediate biosynthesis; chorismate biosynthesis; chorismate from D-erythrose 4-phosphate and phosphoenolpyruvate: step 3/7.</text>
</comment>
<keyword evidence="6" id="KW-1185">Reference proteome</keyword>
<dbReference type="Pfam" id="PF01487">
    <property type="entry name" value="DHquinase_I"/>
    <property type="match status" value="1"/>
</dbReference>
<dbReference type="AlphaFoldDB" id="A0AAV3ULW9"/>
<dbReference type="EC" id="4.2.1.10" evidence="4"/>
<dbReference type="InterPro" id="IPR050146">
    <property type="entry name" value="Type-I_3-dehydroquinase"/>
</dbReference>
<feature type="binding site" evidence="4">
    <location>
        <position position="209"/>
    </location>
    <ligand>
        <name>3-dehydroquinate</name>
        <dbReference type="ChEBI" id="CHEBI:32364"/>
    </ligand>
</feature>
<feature type="active site" description="Schiff-base intermediate with substrate" evidence="4">
    <location>
        <position position="143"/>
    </location>
</feature>
<dbReference type="EMBL" id="BAABKX010000015">
    <property type="protein sequence ID" value="GAA5057306.1"/>
    <property type="molecule type" value="Genomic_DNA"/>
</dbReference>
<dbReference type="Gene3D" id="3.20.20.70">
    <property type="entry name" value="Aldolase class I"/>
    <property type="match status" value="1"/>
</dbReference>
<dbReference type="CDD" id="cd00502">
    <property type="entry name" value="DHQase_I"/>
    <property type="match status" value="1"/>
</dbReference>
<feature type="binding site" evidence="4">
    <location>
        <position position="56"/>
    </location>
    <ligand>
        <name>3-dehydroquinate</name>
        <dbReference type="ChEBI" id="CHEBI:32364"/>
    </ligand>
</feature>
<keyword evidence="2 4" id="KW-0456">Lyase</keyword>
<dbReference type="GO" id="GO:0009423">
    <property type="term" value="P:chorismate biosynthetic process"/>
    <property type="evidence" value="ECO:0007669"/>
    <property type="project" value="UniProtKB-UniRule"/>
</dbReference>
<dbReference type="GO" id="GO:0046279">
    <property type="term" value="P:3,4-dihydroxybenzoate biosynthetic process"/>
    <property type="evidence" value="ECO:0007669"/>
    <property type="project" value="TreeGrafter"/>
</dbReference>
<comment type="caution">
    <text evidence="4">Lacks conserved residue(s) required for the propagation of feature annotation.</text>
</comment>
<proteinExistence type="inferred from homology"/>
<keyword evidence="4" id="KW-0057">Aromatic amino acid biosynthesis</keyword>
<evidence type="ECO:0000256" key="2">
    <source>
        <dbReference type="ARBA" id="ARBA00023239"/>
    </source>
</evidence>